<proteinExistence type="predicted"/>
<name>G4TTQ4_SERID</name>
<dbReference type="eggNOG" id="ENOG502SSVH">
    <property type="taxonomic scope" value="Eukaryota"/>
</dbReference>
<feature type="region of interest" description="Disordered" evidence="5">
    <location>
        <begin position="372"/>
        <end position="428"/>
    </location>
</feature>
<dbReference type="InterPro" id="IPR038491">
    <property type="entry name" value="Velvet_dom_sf"/>
</dbReference>
<organism evidence="7 8">
    <name type="scientific">Serendipita indica (strain DSM 11827)</name>
    <name type="common">Root endophyte fungus</name>
    <name type="synonym">Piriformospora indica</name>
    <dbReference type="NCBI Taxonomy" id="1109443"/>
    <lineage>
        <taxon>Eukaryota</taxon>
        <taxon>Fungi</taxon>
        <taxon>Dikarya</taxon>
        <taxon>Basidiomycota</taxon>
        <taxon>Agaricomycotina</taxon>
        <taxon>Agaricomycetes</taxon>
        <taxon>Sebacinales</taxon>
        <taxon>Serendipitaceae</taxon>
        <taxon>Serendipita</taxon>
    </lineage>
</organism>
<accession>G4TTQ4</accession>
<evidence type="ECO:0000256" key="3">
    <source>
        <dbReference type="ARBA" id="ARBA00023163"/>
    </source>
</evidence>
<dbReference type="GO" id="GO:0005634">
    <property type="term" value="C:nucleus"/>
    <property type="evidence" value="ECO:0007669"/>
    <property type="project" value="UniProtKB-SubCell"/>
</dbReference>
<sequence>MTAISCQDPSWQSAVNAAWARFHQEGKVSNPPQALDSTQEQSRGTATVVGDLSLPEMMVLERYLPREPPKWVIPYADVTSQLSKRETAGHLIPSCENGEPALYFVFSDLAIRTEGYFALRFHVINLDWHVDPRFTRQGPALYAPLADCVTDTFAVYSTKEFPGLPPTTEFTSYLVRQGVRIRFREDRPADTALGSEGRTRPPRKNSKSAAATSPDGIDDFAQQTPPSLPPMNTYGEESARNESWSPQILQVAAEVYKNNHRPSIFGPLSVHEDADEPQASPTAEHHTQTGHPYPPQNPSPVSHQFVPQGRRTYPLVANMAAGLTLQDSYQTSPTEYSSIHPNSSPSTYPREAAIPTNVSPLGYAHYTETGYPQLPPINIPPSNGAHWRDQDRTDPRSAEALSSPVDRPGHRYTPYPPSGHPFDKMPSY</sequence>
<evidence type="ECO:0000313" key="8">
    <source>
        <dbReference type="Proteomes" id="UP000007148"/>
    </source>
</evidence>
<feature type="region of interest" description="Disordered" evidence="5">
    <location>
        <begin position="332"/>
        <end position="352"/>
    </location>
</feature>
<dbReference type="PANTHER" id="PTHR33572">
    <property type="entry name" value="SPORE DEVELOPMENT REGULATOR VOSA"/>
    <property type="match status" value="1"/>
</dbReference>
<reference evidence="7 8" key="1">
    <citation type="journal article" date="2011" name="PLoS Pathog.">
        <title>Endophytic Life Strategies Decoded by Genome and Transcriptome Analyses of the Mutualistic Root Symbiont Piriformospora indica.</title>
        <authorList>
            <person name="Zuccaro A."/>
            <person name="Lahrmann U."/>
            <person name="Guldener U."/>
            <person name="Langen G."/>
            <person name="Pfiffi S."/>
            <person name="Biedenkopf D."/>
            <person name="Wong P."/>
            <person name="Samans B."/>
            <person name="Grimm C."/>
            <person name="Basiewicz M."/>
            <person name="Murat C."/>
            <person name="Martin F."/>
            <person name="Kogel K.H."/>
        </authorList>
    </citation>
    <scope>NUCLEOTIDE SEQUENCE [LARGE SCALE GENOMIC DNA]</scope>
    <source>
        <strain evidence="7 8">DSM 11827</strain>
    </source>
</reference>
<keyword evidence="8" id="KW-1185">Reference proteome</keyword>
<feature type="compositionally biased region" description="Polar residues" evidence="5">
    <location>
        <begin position="332"/>
        <end position="347"/>
    </location>
</feature>
<keyword evidence="2" id="KW-0805">Transcription regulation</keyword>
<dbReference type="HOGENOM" id="CLU_641103_0_0_1"/>
<feature type="compositionally biased region" description="Basic and acidic residues" evidence="5">
    <location>
        <begin position="386"/>
        <end position="397"/>
    </location>
</feature>
<dbReference type="Gene3D" id="2.60.40.3960">
    <property type="entry name" value="Velvet domain"/>
    <property type="match status" value="1"/>
</dbReference>
<dbReference type="OrthoDB" id="5599552at2759"/>
<dbReference type="PANTHER" id="PTHR33572:SF3">
    <property type="entry name" value="VELVET COMPLEX SUBUNIT B"/>
    <property type="match status" value="1"/>
</dbReference>
<dbReference type="InterPro" id="IPR037525">
    <property type="entry name" value="Velvet_dom"/>
</dbReference>
<evidence type="ECO:0000256" key="4">
    <source>
        <dbReference type="ARBA" id="ARBA00023242"/>
    </source>
</evidence>
<evidence type="ECO:0000256" key="2">
    <source>
        <dbReference type="ARBA" id="ARBA00023015"/>
    </source>
</evidence>
<evidence type="ECO:0000259" key="6">
    <source>
        <dbReference type="PROSITE" id="PS51821"/>
    </source>
</evidence>
<dbReference type="Proteomes" id="UP000007148">
    <property type="component" value="Unassembled WGS sequence"/>
</dbReference>
<dbReference type="EMBL" id="CAFZ01000345">
    <property type="protein sequence ID" value="CCA74697.1"/>
    <property type="molecule type" value="Genomic_DNA"/>
</dbReference>
<evidence type="ECO:0000256" key="5">
    <source>
        <dbReference type="SAM" id="MobiDB-lite"/>
    </source>
</evidence>
<gene>
    <name evidence="7" type="ORF">PIIN_08657</name>
</gene>
<comment type="caution">
    <text evidence="7">The sequence shown here is derived from an EMBL/GenBank/DDBJ whole genome shotgun (WGS) entry which is preliminary data.</text>
</comment>
<dbReference type="InParanoid" id="G4TTQ4"/>
<protein>
    <recommendedName>
        <fullName evidence="6">Velvet domain-containing protein</fullName>
    </recommendedName>
</protein>
<keyword evidence="4" id="KW-0539">Nucleus</keyword>
<dbReference type="AlphaFoldDB" id="G4TTQ4"/>
<evidence type="ECO:0000313" key="7">
    <source>
        <dbReference type="EMBL" id="CCA74697.1"/>
    </source>
</evidence>
<feature type="region of interest" description="Disordered" evidence="5">
    <location>
        <begin position="185"/>
        <end position="242"/>
    </location>
</feature>
<feature type="domain" description="Velvet" evidence="6">
    <location>
        <begin position="1"/>
        <end position="184"/>
    </location>
</feature>
<dbReference type="InterPro" id="IPR021740">
    <property type="entry name" value="Velvet"/>
</dbReference>
<comment type="subcellular location">
    <subcellularLocation>
        <location evidence="1">Nucleus</location>
    </subcellularLocation>
</comment>
<keyword evidence="3" id="KW-0804">Transcription</keyword>
<dbReference type="PROSITE" id="PS51821">
    <property type="entry name" value="VELVET"/>
    <property type="match status" value="1"/>
</dbReference>
<feature type="region of interest" description="Disordered" evidence="5">
    <location>
        <begin position="264"/>
        <end position="306"/>
    </location>
</feature>
<dbReference type="Pfam" id="PF11754">
    <property type="entry name" value="Velvet"/>
    <property type="match status" value="1"/>
</dbReference>
<evidence type="ECO:0000256" key="1">
    <source>
        <dbReference type="ARBA" id="ARBA00004123"/>
    </source>
</evidence>